<dbReference type="GO" id="GO:0030497">
    <property type="term" value="P:fatty acid elongation"/>
    <property type="evidence" value="ECO:0007669"/>
    <property type="project" value="TreeGrafter"/>
</dbReference>
<dbReference type="PRINTS" id="PR00081">
    <property type="entry name" value="GDHRDH"/>
</dbReference>
<dbReference type="InterPro" id="IPR036291">
    <property type="entry name" value="NAD(P)-bd_dom_sf"/>
</dbReference>
<name>A0A1G5YZF4_9HYPH</name>
<dbReference type="Pfam" id="PF00106">
    <property type="entry name" value="adh_short"/>
    <property type="match status" value="1"/>
</dbReference>
<organism evidence="2 3">
    <name type="scientific">Mesorhizobium qingshengii</name>
    <dbReference type="NCBI Taxonomy" id="1165689"/>
    <lineage>
        <taxon>Bacteria</taxon>
        <taxon>Pseudomonadati</taxon>
        <taxon>Pseudomonadota</taxon>
        <taxon>Alphaproteobacteria</taxon>
        <taxon>Hyphomicrobiales</taxon>
        <taxon>Phyllobacteriaceae</taxon>
        <taxon>Mesorhizobium</taxon>
    </lineage>
</organism>
<sequence>MTETLEGRHIVVTGGTGALGGAVVGKLLGEGAICHVPNAHAAAPAHFPFTAHDRVRLVHNVDLSDSTKVEAFYSQVPGLWGSIHLAGGFAAAPVEKIESASFAEMMDTNARTAFLCCRAAVRSMLVSGTAGRIVNVTARAGLDPRRGGGMVAYAASKAAVAAMTVAMAEELKGKGILVNAVAPSTLDTPANRADMPDADVTKWVSLEAAAEAIAYLASPANQAMSGTLVPLYGRA</sequence>
<dbReference type="PANTHER" id="PTHR42760">
    <property type="entry name" value="SHORT-CHAIN DEHYDROGENASES/REDUCTASES FAMILY MEMBER"/>
    <property type="match status" value="1"/>
</dbReference>
<reference evidence="2 3" key="1">
    <citation type="submission" date="2016-10" db="EMBL/GenBank/DDBJ databases">
        <authorList>
            <person name="de Groot N.N."/>
        </authorList>
    </citation>
    <scope>NUCLEOTIDE SEQUENCE [LARGE SCALE GENOMIC DNA]</scope>
    <source>
        <strain evidence="2 3">CGMCC 1.12097</strain>
    </source>
</reference>
<evidence type="ECO:0000313" key="2">
    <source>
        <dbReference type="EMBL" id="SDA87650.1"/>
    </source>
</evidence>
<evidence type="ECO:0000256" key="1">
    <source>
        <dbReference type="ARBA" id="ARBA00006484"/>
    </source>
</evidence>
<dbReference type="PROSITE" id="PS00061">
    <property type="entry name" value="ADH_SHORT"/>
    <property type="match status" value="1"/>
</dbReference>
<dbReference type="RefSeq" id="WP_091580889.1">
    <property type="nucleotide sequence ID" value="NZ_FMXM01000012.1"/>
</dbReference>
<dbReference type="STRING" id="1165689.SAMN02927914_03941"/>
<proteinExistence type="inferred from homology"/>
<dbReference type="InterPro" id="IPR020904">
    <property type="entry name" value="Sc_DH/Rdtase_CS"/>
</dbReference>
<accession>A0A1G5YZF4</accession>
<dbReference type="InterPro" id="IPR002347">
    <property type="entry name" value="SDR_fam"/>
</dbReference>
<dbReference type="SUPFAM" id="SSF51735">
    <property type="entry name" value="NAD(P)-binding Rossmann-fold domains"/>
    <property type="match status" value="1"/>
</dbReference>
<comment type="similarity">
    <text evidence="1">Belongs to the short-chain dehydrogenases/reductases (SDR) family.</text>
</comment>
<dbReference type="PANTHER" id="PTHR42760:SF40">
    <property type="entry name" value="3-OXOACYL-[ACYL-CARRIER-PROTEIN] REDUCTASE, CHLOROPLASTIC"/>
    <property type="match status" value="1"/>
</dbReference>
<dbReference type="EMBL" id="FMXM01000012">
    <property type="protein sequence ID" value="SDA87650.1"/>
    <property type="molecule type" value="Genomic_DNA"/>
</dbReference>
<evidence type="ECO:0000313" key="3">
    <source>
        <dbReference type="Proteomes" id="UP000198588"/>
    </source>
</evidence>
<dbReference type="Gene3D" id="3.40.50.720">
    <property type="entry name" value="NAD(P)-binding Rossmann-like Domain"/>
    <property type="match status" value="1"/>
</dbReference>
<dbReference type="GO" id="GO:0016616">
    <property type="term" value="F:oxidoreductase activity, acting on the CH-OH group of donors, NAD or NADP as acceptor"/>
    <property type="evidence" value="ECO:0007669"/>
    <property type="project" value="TreeGrafter"/>
</dbReference>
<dbReference type="AlphaFoldDB" id="A0A1G5YZF4"/>
<protein>
    <submittedName>
        <fullName evidence="2">NAD(P)-dependent dehydrogenase, short-chain alcohol dehydrogenase family</fullName>
    </submittedName>
</protein>
<gene>
    <name evidence="2" type="ORF">SAMN02927914_03941</name>
</gene>
<dbReference type="OrthoDB" id="9810908at2"/>
<dbReference type="Proteomes" id="UP000198588">
    <property type="component" value="Unassembled WGS sequence"/>
</dbReference>